<dbReference type="HOGENOM" id="CLU_657354_0_0_1"/>
<evidence type="ECO:0000313" key="1">
    <source>
        <dbReference type="EMBL" id="EGG00723.1"/>
    </source>
</evidence>
<dbReference type="OrthoDB" id="10581063at2759"/>
<name>F4S3S2_MELLP</name>
<organism evidence="2">
    <name type="scientific">Melampsora larici-populina (strain 98AG31 / pathotype 3-4-7)</name>
    <name type="common">Poplar leaf rust fungus</name>
    <dbReference type="NCBI Taxonomy" id="747676"/>
    <lineage>
        <taxon>Eukaryota</taxon>
        <taxon>Fungi</taxon>
        <taxon>Dikarya</taxon>
        <taxon>Basidiomycota</taxon>
        <taxon>Pucciniomycotina</taxon>
        <taxon>Pucciniomycetes</taxon>
        <taxon>Pucciniales</taxon>
        <taxon>Melampsoraceae</taxon>
        <taxon>Melampsora</taxon>
    </lineage>
</organism>
<evidence type="ECO:0008006" key="3">
    <source>
        <dbReference type="Google" id="ProtNLM"/>
    </source>
</evidence>
<evidence type="ECO:0000313" key="2">
    <source>
        <dbReference type="Proteomes" id="UP000001072"/>
    </source>
</evidence>
<sequence length="394" mass="45470">MNFGNFPVEIVYSILTEAVLEGDKLIVQADRLLQNGEARDNMSEPIPIDHFTTLSELYQSKKHHTKSINVALEFARYELDEPTPLEVLQIASGIFQASRLSPINEVVLWITIPDLAENTVEFWYHIHPILETTTEFGNLTKLEFSFSHTFWEQETTLAAVICLLKSLEVIKLCAHKKITEARRPESQAALGNSLSSLTRLESMSLEGLKSPNPKWTKLNWKSNIKKLSITNCKSFKDFSSLRSFFNLFHKSLIALRFNADENDCRALEDCGILKSFESLQQLTIYQNHHRNISILQQFSICPAIKFIHWIVSDPHPSKEQIRSLIFDLLILKNYQNRWRSLRSLVLPSNFANSLDSSTYAILDVLHILCDNYSVRLSYLDDNEYDVKKHLKFYI</sequence>
<dbReference type="InterPro" id="IPR032675">
    <property type="entry name" value="LRR_dom_sf"/>
</dbReference>
<protein>
    <recommendedName>
        <fullName evidence="3">F-box domain-containing protein</fullName>
    </recommendedName>
</protein>
<dbReference type="Proteomes" id="UP000001072">
    <property type="component" value="Unassembled WGS sequence"/>
</dbReference>
<dbReference type="KEGG" id="mlr:MELLADRAFT_111613"/>
<dbReference type="VEuPathDB" id="FungiDB:MELLADRAFT_111613"/>
<dbReference type="AlphaFoldDB" id="F4S3S2"/>
<dbReference type="InParanoid" id="F4S3S2"/>
<dbReference type="GeneID" id="18924439"/>
<dbReference type="EMBL" id="GL883144">
    <property type="protein sequence ID" value="EGG00723.1"/>
    <property type="molecule type" value="Genomic_DNA"/>
</dbReference>
<dbReference type="Gene3D" id="3.80.10.10">
    <property type="entry name" value="Ribonuclease Inhibitor"/>
    <property type="match status" value="1"/>
</dbReference>
<accession>F4S3S2</accession>
<dbReference type="SUPFAM" id="SSF52047">
    <property type="entry name" value="RNI-like"/>
    <property type="match status" value="1"/>
</dbReference>
<keyword evidence="2" id="KW-1185">Reference proteome</keyword>
<reference evidence="2" key="1">
    <citation type="journal article" date="2011" name="Proc. Natl. Acad. Sci. U.S.A.">
        <title>Obligate biotrophy features unraveled by the genomic analysis of rust fungi.</title>
        <authorList>
            <person name="Duplessis S."/>
            <person name="Cuomo C.A."/>
            <person name="Lin Y.-C."/>
            <person name="Aerts A."/>
            <person name="Tisserant E."/>
            <person name="Veneault-Fourrey C."/>
            <person name="Joly D.L."/>
            <person name="Hacquard S."/>
            <person name="Amselem J."/>
            <person name="Cantarel B.L."/>
            <person name="Chiu R."/>
            <person name="Coutinho P.M."/>
            <person name="Feau N."/>
            <person name="Field M."/>
            <person name="Frey P."/>
            <person name="Gelhaye E."/>
            <person name="Goldberg J."/>
            <person name="Grabherr M.G."/>
            <person name="Kodira C.D."/>
            <person name="Kohler A."/>
            <person name="Kuees U."/>
            <person name="Lindquist E.A."/>
            <person name="Lucas S.M."/>
            <person name="Mago R."/>
            <person name="Mauceli E."/>
            <person name="Morin E."/>
            <person name="Murat C."/>
            <person name="Pangilinan J.L."/>
            <person name="Park R."/>
            <person name="Pearson M."/>
            <person name="Quesneville H."/>
            <person name="Rouhier N."/>
            <person name="Sakthikumar S."/>
            <person name="Salamov A.A."/>
            <person name="Schmutz J."/>
            <person name="Selles B."/>
            <person name="Shapiro H."/>
            <person name="Tanguay P."/>
            <person name="Tuskan G.A."/>
            <person name="Henrissat B."/>
            <person name="Van de Peer Y."/>
            <person name="Rouze P."/>
            <person name="Ellis J.G."/>
            <person name="Dodds P.N."/>
            <person name="Schein J.E."/>
            <person name="Zhong S."/>
            <person name="Hamelin R.C."/>
            <person name="Grigoriev I.V."/>
            <person name="Szabo L.J."/>
            <person name="Martin F."/>
        </authorList>
    </citation>
    <scope>NUCLEOTIDE SEQUENCE [LARGE SCALE GENOMIC DNA]</scope>
    <source>
        <strain evidence="2">98AG31 / pathotype 3-4-7</strain>
    </source>
</reference>
<dbReference type="RefSeq" id="XP_007415994.1">
    <property type="nucleotide sequence ID" value="XM_007415932.1"/>
</dbReference>
<proteinExistence type="predicted"/>
<gene>
    <name evidence="1" type="ORF">MELLADRAFT_111613</name>
</gene>